<dbReference type="AlphaFoldDB" id="A0A2T2ZU33"/>
<evidence type="ECO:0000313" key="3">
    <source>
        <dbReference type="Proteomes" id="UP000241462"/>
    </source>
</evidence>
<name>A0A2T2ZU33_9PEZI</name>
<reference evidence="2 3" key="1">
    <citation type="journal article" date="2018" name="Mycol. Prog.">
        <title>Coniella lustricola, a new species from submerged detritus.</title>
        <authorList>
            <person name="Raudabaugh D.B."/>
            <person name="Iturriaga T."/>
            <person name="Carver A."/>
            <person name="Mondo S."/>
            <person name="Pangilinan J."/>
            <person name="Lipzen A."/>
            <person name="He G."/>
            <person name="Amirebrahimi M."/>
            <person name="Grigoriev I.V."/>
            <person name="Miller A.N."/>
        </authorList>
    </citation>
    <scope>NUCLEOTIDE SEQUENCE [LARGE SCALE GENOMIC DNA]</scope>
    <source>
        <strain evidence="2 3">B22-T-1</strain>
    </source>
</reference>
<gene>
    <name evidence="2" type="ORF">BD289DRAFT_167765</name>
</gene>
<keyword evidence="3" id="KW-1185">Reference proteome</keyword>
<protein>
    <submittedName>
        <fullName evidence="2">Uncharacterized protein</fullName>
    </submittedName>
</protein>
<accession>A0A2T2ZU33</accession>
<dbReference type="InParanoid" id="A0A2T2ZU33"/>
<dbReference type="EMBL" id="KZ678691">
    <property type="protein sequence ID" value="PSR76862.1"/>
    <property type="molecule type" value="Genomic_DNA"/>
</dbReference>
<evidence type="ECO:0000313" key="2">
    <source>
        <dbReference type="EMBL" id="PSR76862.1"/>
    </source>
</evidence>
<organism evidence="2 3">
    <name type="scientific">Coniella lustricola</name>
    <dbReference type="NCBI Taxonomy" id="2025994"/>
    <lineage>
        <taxon>Eukaryota</taxon>
        <taxon>Fungi</taxon>
        <taxon>Dikarya</taxon>
        <taxon>Ascomycota</taxon>
        <taxon>Pezizomycotina</taxon>
        <taxon>Sordariomycetes</taxon>
        <taxon>Sordariomycetidae</taxon>
        <taxon>Diaporthales</taxon>
        <taxon>Schizoparmaceae</taxon>
        <taxon>Coniella</taxon>
    </lineage>
</organism>
<dbReference type="Proteomes" id="UP000241462">
    <property type="component" value="Unassembled WGS sequence"/>
</dbReference>
<proteinExistence type="predicted"/>
<keyword evidence="1" id="KW-1133">Transmembrane helix</keyword>
<keyword evidence="1" id="KW-0812">Transmembrane</keyword>
<feature type="transmembrane region" description="Helical" evidence="1">
    <location>
        <begin position="46"/>
        <end position="65"/>
    </location>
</feature>
<keyword evidence="1" id="KW-0472">Membrane</keyword>
<feature type="transmembrane region" description="Helical" evidence="1">
    <location>
        <begin position="71"/>
        <end position="92"/>
    </location>
</feature>
<sequence length="168" mass="18527">MYSQHARQGLHGRVPSTGLSGIKGRCQASSSVPCTTVCAGLHGVDVYASASLLFMAVNLVCMVLFDFDHNAIVIVVIMILVSLWLCTSKPALVSVCYSMDSMVCVQPPKTPFFLLLFRTPSYVCNRLTAGLVMHAKRAKQFDWTTRSERDYREGHLLCASESEVTRTC</sequence>
<evidence type="ECO:0000256" key="1">
    <source>
        <dbReference type="SAM" id="Phobius"/>
    </source>
</evidence>